<feature type="domain" description="MucB/RseB N-terminal" evidence="6">
    <location>
        <begin position="29"/>
        <end position="201"/>
    </location>
</feature>
<evidence type="ECO:0000313" key="9">
    <source>
        <dbReference type="Proteomes" id="UP000183104"/>
    </source>
</evidence>
<dbReference type="Pfam" id="PF17188">
    <property type="entry name" value="MucB_RseB_C"/>
    <property type="match status" value="1"/>
</dbReference>
<accession>A0A1G5GUI9</accession>
<proteinExistence type="inferred from homology"/>
<evidence type="ECO:0000259" key="6">
    <source>
        <dbReference type="Pfam" id="PF03888"/>
    </source>
</evidence>
<dbReference type="PANTHER" id="PTHR38782">
    <property type="match status" value="1"/>
</dbReference>
<feature type="signal peptide" evidence="5">
    <location>
        <begin position="1"/>
        <end position="24"/>
    </location>
</feature>
<dbReference type="Proteomes" id="UP000183104">
    <property type="component" value="Unassembled WGS sequence"/>
</dbReference>
<dbReference type="PIRSF" id="PIRSF005427">
    <property type="entry name" value="RseB"/>
    <property type="match status" value="1"/>
</dbReference>
<dbReference type="Gene3D" id="3.30.200.100">
    <property type="entry name" value="MucB/RseB, C-terminal domain"/>
    <property type="match status" value="1"/>
</dbReference>
<evidence type="ECO:0000256" key="4">
    <source>
        <dbReference type="ARBA" id="ARBA00022764"/>
    </source>
</evidence>
<dbReference type="OrthoDB" id="7067274at2"/>
<feature type="domain" description="MucB/RseB C-terminal" evidence="7">
    <location>
        <begin position="229"/>
        <end position="317"/>
    </location>
</feature>
<dbReference type="InterPro" id="IPR005588">
    <property type="entry name" value="MucB_RseB"/>
</dbReference>
<comment type="similarity">
    <text evidence="2">Belongs to the RseB family.</text>
</comment>
<evidence type="ECO:0000256" key="5">
    <source>
        <dbReference type="SAM" id="SignalP"/>
    </source>
</evidence>
<reference evidence="9" key="1">
    <citation type="submission" date="2016-10" db="EMBL/GenBank/DDBJ databases">
        <authorList>
            <person name="Varghese N."/>
        </authorList>
    </citation>
    <scope>NUCLEOTIDE SEQUENCE [LARGE SCALE GENOMIC DNA]</scope>
    <source>
        <strain evidence="9">HL 19</strain>
    </source>
</reference>
<dbReference type="PANTHER" id="PTHR38782:SF1">
    <property type="entry name" value="SIGMA-E FACTOR REGULATORY PROTEIN RSEB"/>
    <property type="match status" value="1"/>
</dbReference>
<feature type="chain" id="PRO_5010363711" evidence="5">
    <location>
        <begin position="25"/>
        <end position="325"/>
    </location>
</feature>
<dbReference type="CDD" id="cd16327">
    <property type="entry name" value="RseB"/>
    <property type="match status" value="1"/>
</dbReference>
<comment type="subcellular location">
    <subcellularLocation>
        <location evidence="1">Periplasm</location>
    </subcellularLocation>
</comment>
<dbReference type="EMBL" id="FMUN01000007">
    <property type="protein sequence ID" value="SCY55275.1"/>
    <property type="molecule type" value="Genomic_DNA"/>
</dbReference>
<dbReference type="AlphaFoldDB" id="A0A1G5GUI9"/>
<dbReference type="GO" id="GO:0032885">
    <property type="term" value="P:regulation of polysaccharide biosynthetic process"/>
    <property type="evidence" value="ECO:0007669"/>
    <property type="project" value="TreeGrafter"/>
</dbReference>
<keyword evidence="4" id="KW-0574">Periplasm</keyword>
<dbReference type="InterPro" id="IPR033436">
    <property type="entry name" value="MucB/RseB_C"/>
</dbReference>
<name>A0A1G5GUI9_9GAMM</name>
<evidence type="ECO:0000256" key="2">
    <source>
        <dbReference type="ARBA" id="ARBA00008150"/>
    </source>
</evidence>
<evidence type="ECO:0000256" key="3">
    <source>
        <dbReference type="ARBA" id="ARBA00022729"/>
    </source>
</evidence>
<organism evidence="8 9">
    <name type="scientific">Thiohalorhabdus denitrificans</name>
    <dbReference type="NCBI Taxonomy" id="381306"/>
    <lineage>
        <taxon>Bacteria</taxon>
        <taxon>Pseudomonadati</taxon>
        <taxon>Pseudomonadota</taxon>
        <taxon>Gammaproteobacteria</taxon>
        <taxon>Thiohalorhabdales</taxon>
        <taxon>Thiohalorhabdaceae</taxon>
        <taxon>Thiohalorhabdus</taxon>
    </lineage>
</organism>
<dbReference type="InterPro" id="IPR038484">
    <property type="entry name" value="MucB/RseB_C_sf"/>
</dbReference>
<dbReference type="RefSeq" id="WP_054964767.1">
    <property type="nucleotide sequence ID" value="NZ_FMUN01000007.1"/>
</dbReference>
<dbReference type="InterPro" id="IPR033434">
    <property type="entry name" value="MucB/RseB_N"/>
</dbReference>
<dbReference type="GO" id="GO:0030288">
    <property type="term" value="C:outer membrane-bounded periplasmic space"/>
    <property type="evidence" value="ECO:0007669"/>
    <property type="project" value="TreeGrafter"/>
</dbReference>
<dbReference type="Pfam" id="PF03888">
    <property type="entry name" value="MucB_RseB"/>
    <property type="match status" value="1"/>
</dbReference>
<dbReference type="GO" id="GO:0045152">
    <property type="term" value="F:antisigma factor binding"/>
    <property type="evidence" value="ECO:0007669"/>
    <property type="project" value="TreeGrafter"/>
</dbReference>
<evidence type="ECO:0000256" key="1">
    <source>
        <dbReference type="ARBA" id="ARBA00004418"/>
    </source>
</evidence>
<dbReference type="Gene3D" id="2.50.20.10">
    <property type="entry name" value="Lipoprotein localisation LolA/LolB/LppX"/>
    <property type="match status" value="1"/>
</dbReference>
<evidence type="ECO:0000259" key="7">
    <source>
        <dbReference type="Pfam" id="PF17188"/>
    </source>
</evidence>
<keyword evidence="9" id="KW-1185">Reference proteome</keyword>
<gene>
    <name evidence="8" type="ORF">SAMN05661077_2459</name>
</gene>
<evidence type="ECO:0000313" key="8">
    <source>
        <dbReference type="EMBL" id="SCY55275.1"/>
    </source>
</evidence>
<sequence>MVRLSLLPHLAVLLAAVAVSSAEAREDLEAQVERMIQAARGMTYEGILVHGTSVGVESMRLYHRGEPDGGFRERLVMLTGPARELVREVDGVKRYHPEIGQVIAGPRRSGTAIFKLAEKDLQRVRDHYRLTAGPSGRVAGREARAVEFRAGDGQRFTYRVWRDKATDLPLQTEVLSEDGQVMETFTFAAVSPDGVLDDGDLQLEVPAGTRQLERRELGREEHPSVLEGMQLPPGFRLDARFEVPGKEGGTHFFYTDGLATLSLFLERVEDGSRQGSEVGEILQRGALHACSVHHERYRVTLLGELPGPALRKIATSLIKPADEES</sequence>
<dbReference type="STRING" id="381306.AN478_01050"/>
<keyword evidence="3 5" id="KW-0732">Signal</keyword>
<protein>
    <submittedName>
        <fullName evidence="8">Sigma E regulatory protein, MucB/RseB</fullName>
    </submittedName>
</protein>